<dbReference type="Pfam" id="PF04203">
    <property type="entry name" value="Sortase"/>
    <property type="match status" value="1"/>
</dbReference>
<name>A0A2S9QM11_9MICO</name>
<dbReference type="NCBIfam" id="TIGR01076">
    <property type="entry name" value="sortase_fam"/>
    <property type="match status" value="1"/>
</dbReference>
<keyword evidence="5" id="KW-1185">Reference proteome</keyword>
<evidence type="ECO:0000256" key="2">
    <source>
        <dbReference type="PIRSR" id="PIRSR605754-1"/>
    </source>
</evidence>
<dbReference type="NCBIfam" id="NF033745">
    <property type="entry name" value="class_C_sortase"/>
    <property type="match status" value="1"/>
</dbReference>
<dbReference type="Proteomes" id="UP000238650">
    <property type="component" value="Unassembled WGS sequence"/>
</dbReference>
<dbReference type="GO" id="GO:0016787">
    <property type="term" value="F:hydrolase activity"/>
    <property type="evidence" value="ECO:0007669"/>
    <property type="project" value="UniProtKB-KW"/>
</dbReference>
<dbReference type="InterPro" id="IPR023365">
    <property type="entry name" value="Sortase_dom-sf"/>
</dbReference>
<accession>A0A2S9QM11</accession>
<evidence type="ECO:0000313" key="5">
    <source>
        <dbReference type="Proteomes" id="UP000238650"/>
    </source>
</evidence>
<dbReference type="Gene3D" id="2.40.260.10">
    <property type="entry name" value="Sortase"/>
    <property type="match status" value="1"/>
</dbReference>
<dbReference type="OrthoDB" id="5242161at2"/>
<dbReference type="InterPro" id="IPR005754">
    <property type="entry name" value="Sortase"/>
</dbReference>
<evidence type="ECO:0000256" key="3">
    <source>
        <dbReference type="SAM" id="MobiDB-lite"/>
    </source>
</evidence>
<feature type="active site" description="Proton donor/acceptor" evidence="2">
    <location>
        <position position="191"/>
    </location>
</feature>
<dbReference type="AlphaFoldDB" id="A0A2S9QM11"/>
<reference evidence="4 5" key="1">
    <citation type="journal article" date="2017" name="New Microbes New Infect">
        <title>Genome sequence of 'Leucobacter massiliensis' sp. nov. isolated from human pharynx after travel to the 2014 Hajj.</title>
        <authorList>
            <person name="Leangapichart T."/>
            <person name="Gautret P."/>
            <person name="Nguyen T.T."/>
            <person name="Armstrong N."/>
            <person name="Rolain J.M."/>
        </authorList>
    </citation>
    <scope>NUCLEOTIDE SEQUENCE [LARGE SCALE GENOMIC DNA]</scope>
    <source>
        <strain evidence="4 5">122RC15</strain>
    </source>
</reference>
<proteinExistence type="predicted"/>
<comment type="caution">
    <text evidence="4">The sequence shown here is derived from an EMBL/GenBank/DDBJ whole genome shotgun (WGS) entry which is preliminary data.</text>
</comment>
<organism evidence="4 5">
    <name type="scientific">Leucobacter massiliensis</name>
    <dbReference type="NCBI Taxonomy" id="1686285"/>
    <lineage>
        <taxon>Bacteria</taxon>
        <taxon>Bacillati</taxon>
        <taxon>Actinomycetota</taxon>
        <taxon>Actinomycetes</taxon>
        <taxon>Micrococcales</taxon>
        <taxon>Microbacteriaceae</taxon>
        <taxon>Leucobacter</taxon>
    </lineage>
</organism>
<evidence type="ECO:0000313" key="4">
    <source>
        <dbReference type="EMBL" id="PRI10608.1"/>
    </source>
</evidence>
<dbReference type="SUPFAM" id="SSF63817">
    <property type="entry name" value="Sortase"/>
    <property type="match status" value="1"/>
</dbReference>
<evidence type="ECO:0008006" key="6">
    <source>
        <dbReference type="Google" id="ProtNLM"/>
    </source>
</evidence>
<feature type="active site" description="Acyl-thioester intermediate" evidence="2">
    <location>
        <position position="253"/>
    </location>
</feature>
<dbReference type="CDD" id="cd05827">
    <property type="entry name" value="Sortase_C"/>
    <property type="match status" value="1"/>
</dbReference>
<gene>
    <name evidence="4" type="ORF">B4915_11515</name>
</gene>
<evidence type="ECO:0000256" key="1">
    <source>
        <dbReference type="ARBA" id="ARBA00022801"/>
    </source>
</evidence>
<dbReference type="InterPro" id="IPR042002">
    <property type="entry name" value="Sortase_C"/>
</dbReference>
<keyword evidence="1" id="KW-0378">Hydrolase</keyword>
<sequence length="329" mass="34294">MTETLTAPAPAAAVPGPPPGGGHGKPRGRVRGGVRGRWPWWRVAIVAVMTLGAAVGTYPVAGEWFTDLAQAGQIASFGKQLAERTPAETAAMLQAAHRYNEELPNGPLRDPYAVDADGSPIPVGAGKDAYEAALNPAGDGIMGVLRIPKIGVKLPIRHDTNDTVLDAGVGHLYGSALPVGGPSTHSVLTAHSGMVGARLFTDLDQLDTGDTFSVLVGDQTLTYRVDQITTVLPTELDELRQIPGGDYVTLVTCTPTGINSHRLLVRGVRIPTPSEDAEDASGLARQPGPGFPWWVFPVPAAALLLTAATRTGAGPPLVPKWLGVGVVFL</sequence>
<feature type="region of interest" description="Disordered" evidence="3">
    <location>
        <begin position="1"/>
        <end position="32"/>
    </location>
</feature>
<dbReference type="EMBL" id="MWZD01000018">
    <property type="protein sequence ID" value="PRI10608.1"/>
    <property type="molecule type" value="Genomic_DNA"/>
</dbReference>
<protein>
    <recommendedName>
        <fullName evidence="6">Class C sortase</fullName>
    </recommendedName>
</protein>